<dbReference type="Proteomes" id="UP000499080">
    <property type="component" value="Unassembled WGS sequence"/>
</dbReference>
<dbReference type="EMBL" id="BGPR01000154">
    <property type="protein sequence ID" value="GBM00143.1"/>
    <property type="molecule type" value="Genomic_DNA"/>
</dbReference>
<proteinExistence type="predicted"/>
<sequence length="115" mass="12503">MINKPHLIADEGNLNQSGRLILYLGEMANTVCCAAVDPTTEAHTSLSRHTSVFGFHAGDYAARGYRATSKSSNKDITGDSKIFALEISATFQGTEEDFTATIYICSADIVENLFY</sequence>
<comment type="caution">
    <text evidence="1">The sequence shown here is derived from an EMBL/GenBank/DDBJ whole genome shotgun (WGS) entry which is preliminary data.</text>
</comment>
<evidence type="ECO:0000313" key="1">
    <source>
        <dbReference type="EMBL" id="GBM00143.1"/>
    </source>
</evidence>
<gene>
    <name evidence="1" type="ORF">AVEN_176389_1</name>
</gene>
<evidence type="ECO:0000313" key="2">
    <source>
        <dbReference type="Proteomes" id="UP000499080"/>
    </source>
</evidence>
<protein>
    <submittedName>
        <fullName evidence="1">Uncharacterized protein</fullName>
    </submittedName>
</protein>
<name>A0A4Y2C6Z2_ARAVE</name>
<accession>A0A4Y2C6Z2</accession>
<dbReference type="AlphaFoldDB" id="A0A4Y2C6Z2"/>
<organism evidence="1 2">
    <name type="scientific">Araneus ventricosus</name>
    <name type="common">Orbweaver spider</name>
    <name type="synonym">Epeira ventricosa</name>
    <dbReference type="NCBI Taxonomy" id="182803"/>
    <lineage>
        <taxon>Eukaryota</taxon>
        <taxon>Metazoa</taxon>
        <taxon>Ecdysozoa</taxon>
        <taxon>Arthropoda</taxon>
        <taxon>Chelicerata</taxon>
        <taxon>Arachnida</taxon>
        <taxon>Araneae</taxon>
        <taxon>Araneomorphae</taxon>
        <taxon>Entelegynae</taxon>
        <taxon>Araneoidea</taxon>
        <taxon>Araneidae</taxon>
        <taxon>Araneus</taxon>
    </lineage>
</organism>
<keyword evidence="2" id="KW-1185">Reference proteome</keyword>
<reference evidence="1 2" key="1">
    <citation type="journal article" date="2019" name="Sci. Rep.">
        <title>Orb-weaving spider Araneus ventricosus genome elucidates the spidroin gene catalogue.</title>
        <authorList>
            <person name="Kono N."/>
            <person name="Nakamura H."/>
            <person name="Ohtoshi R."/>
            <person name="Moran D.A.P."/>
            <person name="Shinohara A."/>
            <person name="Yoshida Y."/>
            <person name="Fujiwara M."/>
            <person name="Mori M."/>
            <person name="Tomita M."/>
            <person name="Arakawa K."/>
        </authorList>
    </citation>
    <scope>NUCLEOTIDE SEQUENCE [LARGE SCALE GENOMIC DNA]</scope>
</reference>